<accession>A0A0F9KA93</accession>
<evidence type="ECO:0000313" key="1">
    <source>
        <dbReference type="EMBL" id="KKM78843.1"/>
    </source>
</evidence>
<proteinExistence type="predicted"/>
<dbReference type="EMBL" id="LAZR01008426">
    <property type="protein sequence ID" value="KKM78843.1"/>
    <property type="molecule type" value="Genomic_DNA"/>
</dbReference>
<name>A0A0F9KA93_9ZZZZ</name>
<organism evidence="1">
    <name type="scientific">marine sediment metagenome</name>
    <dbReference type="NCBI Taxonomy" id="412755"/>
    <lineage>
        <taxon>unclassified sequences</taxon>
        <taxon>metagenomes</taxon>
        <taxon>ecological metagenomes</taxon>
    </lineage>
</organism>
<gene>
    <name evidence="1" type="ORF">LCGC14_1355920</name>
</gene>
<comment type="caution">
    <text evidence="1">The sequence shown here is derived from an EMBL/GenBank/DDBJ whole genome shotgun (WGS) entry which is preliminary data.</text>
</comment>
<sequence length="78" mass="9117">MSSSKIKMDDIFKHLSWPTICEMIEQLAETQNADATAFRTALESYITRVWPDKEPQYQKYRESNPSLAQTMANDIHHQ</sequence>
<protein>
    <submittedName>
        <fullName evidence="1">Uncharacterized protein</fullName>
    </submittedName>
</protein>
<dbReference type="AlphaFoldDB" id="A0A0F9KA93"/>
<reference evidence="1" key="1">
    <citation type="journal article" date="2015" name="Nature">
        <title>Complex archaea that bridge the gap between prokaryotes and eukaryotes.</title>
        <authorList>
            <person name="Spang A."/>
            <person name="Saw J.H."/>
            <person name="Jorgensen S.L."/>
            <person name="Zaremba-Niedzwiedzka K."/>
            <person name="Martijn J."/>
            <person name="Lind A.E."/>
            <person name="van Eijk R."/>
            <person name="Schleper C."/>
            <person name="Guy L."/>
            <person name="Ettema T.J."/>
        </authorList>
    </citation>
    <scope>NUCLEOTIDE SEQUENCE</scope>
</reference>